<gene>
    <name evidence="1" type="ORF">RF11_01570</name>
</gene>
<protein>
    <recommendedName>
        <fullName evidence="3">ISXO2-like transposase domain-containing protein</fullName>
    </recommendedName>
</protein>
<dbReference type="PANTHER" id="PTHR47163">
    <property type="entry name" value="DDE_TNP_IS1595 DOMAIN-CONTAINING PROTEIN"/>
    <property type="match status" value="1"/>
</dbReference>
<reference evidence="1 2" key="1">
    <citation type="journal article" date="2014" name="Genome Biol. Evol.">
        <title>The genome of the myxosporean Thelohanellus kitauei shows adaptations to nutrient acquisition within its fish host.</title>
        <authorList>
            <person name="Yang Y."/>
            <person name="Xiong J."/>
            <person name="Zhou Z."/>
            <person name="Huo F."/>
            <person name="Miao W."/>
            <person name="Ran C."/>
            <person name="Liu Y."/>
            <person name="Zhang J."/>
            <person name="Feng J."/>
            <person name="Wang M."/>
            <person name="Wang M."/>
            <person name="Wang L."/>
            <person name="Yao B."/>
        </authorList>
    </citation>
    <scope>NUCLEOTIDE SEQUENCE [LARGE SCALE GENOMIC DNA]</scope>
    <source>
        <strain evidence="1">Wuqing</strain>
    </source>
</reference>
<accession>A0A0C2JF66</accession>
<dbReference type="Proteomes" id="UP000031668">
    <property type="component" value="Unassembled WGS sequence"/>
</dbReference>
<name>A0A0C2JF66_THEKT</name>
<sequence>MVFVVSAVLWVDFDADSPEDRKAATGLLYQARPLAQLQAHQGLVHASTASEFMCQGRRYRCRELDQLLGIEKPELISLSRLTKRAYLGCGPAVHEPRCSSGRRKCSSSYAPVQLYVVRNVINDSKSTKQGEIIKDENTAIKYLISEGMISPSEFCPFCSGENITLRRKNWSCCKKKLPKIRVTIQEALLRQNQTEIEGILNFFMTYYAKHFRRLLITSLDFVYMQTGRPGVIVEIYEFGLGNNKLHRRHPSHGLPIPAVSEAWVIGGVELTRKRRLFLFEVSDRTANTFMPVITAHVIEGSPIITDFQGL</sequence>
<keyword evidence="2" id="KW-1185">Reference proteome</keyword>
<organism evidence="1 2">
    <name type="scientific">Thelohanellus kitauei</name>
    <name type="common">Myxosporean</name>
    <dbReference type="NCBI Taxonomy" id="669202"/>
    <lineage>
        <taxon>Eukaryota</taxon>
        <taxon>Metazoa</taxon>
        <taxon>Cnidaria</taxon>
        <taxon>Myxozoa</taxon>
        <taxon>Myxosporea</taxon>
        <taxon>Bivalvulida</taxon>
        <taxon>Platysporina</taxon>
        <taxon>Myxobolidae</taxon>
        <taxon>Thelohanellus</taxon>
    </lineage>
</organism>
<dbReference type="AlphaFoldDB" id="A0A0C2JF66"/>
<evidence type="ECO:0000313" key="1">
    <source>
        <dbReference type="EMBL" id="KII67898.1"/>
    </source>
</evidence>
<comment type="caution">
    <text evidence="1">The sequence shown here is derived from an EMBL/GenBank/DDBJ whole genome shotgun (WGS) entry which is preliminary data.</text>
</comment>
<proteinExistence type="predicted"/>
<dbReference type="EMBL" id="JWZT01003040">
    <property type="protein sequence ID" value="KII67898.1"/>
    <property type="molecule type" value="Genomic_DNA"/>
</dbReference>
<dbReference type="PANTHER" id="PTHR47163:SF2">
    <property type="entry name" value="SI:DKEY-17M8.2"/>
    <property type="match status" value="1"/>
</dbReference>
<dbReference type="InterPro" id="IPR053164">
    <property type="entry name" value="IS1016-like_transposase"/>
</dbReference>
<evidence type="ECO:0000313" key="2">
    <source>
        <dbReference type="Proteomes" id="UP000031668"/>
    </source>
</evidence>
<evidence type="ECO:0008006" key="3">
    <source>
        <dbReference type="Google" id="ProtNLM"/>
    </source>
</evidence>